<keyword evidence="2" id="KW-0378">Hydrolase</keyword>
<evidence type="ECO:0000313" key="6">
    <source>
        <dbReference type="Proteomes" id="UP000295293"/>
    </source>
</evidence>
<dbReference type="InterPro" id="IPR052708">
    <property type="entry name" value="PxpC"/>
</dbReference>
<proteinExistence type="predicted"/>
<dbReference type="OrthoDB" id="9768696at2"/>
<protein>
    <submittedName>
        <fullName evidence="5">Antagonist of KipI</fullName>
    </submittedName>
</protein>
<name>A0A4R6YYX3_9GAMM</name>
<evidence type="ECO:0000256" key="2">
    <source>
        <dbReference type="ARBA" id="ARBA00022801"/>
    </source>
</evidence>
<evidence type="ECO:0000256" key="3">
    <source>
        <dbReference type="ARBA" id="ARBA00022840"/>
    </source>
</evidence>
<dbReference type="InterPro" id="IPR003778">
    <property type="entry name" value="CT_A_B"/>
</dbReference>
<dbReference type="Gene3D" id="2.40.100.10">
    <property type="entry name" value="Cyclophilin-like"/>
    <property type="match status" value="1"/>
</dbReference>
<organism evidence="5 6">
    <name type="scientific">Tahibacter aquaticus</name>
    <dbReference type="NCBI Taxonomy" id="520092"/>
    <lineage>
        <taxon>Bacteria</taxon>
        <taxon>Pseudomonadati</taxon>
        <taxon>Pseudomonadota</taxon>
        <taxon>Gammaproteobacteria</taxon>
        <taxon>Lysobacterales</taxon>
        <taxon>Rhodanobacteraceae</taxon>
        <taxon>Tahibacter</taxon>
    </lineage>
</organism>
<dbReference type="EMBL" id="SNZH01000006">
    <property type="protein sequence ID" value="TDR44088.1"/>
    <property type="molecule type" value="Genomic_DNA"/>
</dbReference>
<dbReference type="InterPro" id="IPR029000">
    <property type="entry name" value="Cyclophilin-like_dom_sf"/>
</dbReference>
<keyword evidence="1" id="KW-0547">Nucleotide-binding</keyword>
<dbReference type="GO" id="GO:0005524">
    <property type="term" value="F:ATP binding"/>
    <property type="evidence" value="ECO:0007669"/>
    <property type="project" value="UniProtKB-KW"/>
</dbReference>
<evidence type="ECO:0000313" key="5">
    <source>
        <dbReference type="EMBL" id="TDR44088.1"/>
    </source>
</evidence>
<dbReference type="Proteomes" id="UP000295293">
    <property type="component" value="Unassembled WGS sequence"/>
</dbReference>
<accession>A0A4R6YYX3</accession>
<comment type="caution">
    <text evidence="5">The sequence shown here is derived from an EMBL/GenBank/DDBJ whole genome shotgun (WGS) entry which is preliminary data.</text>
</comment>
<dbReference type="PANTHER" id="PTHR43309">
    <property type="entry name" value="5-OXOPROLINASE SUBUNIT C"/>
    <property type="match status" value="1"/>
</dbReference>
<dbReference type="AlphaFoldDB" id="A0A4R6YYX3"/>
<keyword evidence="3" id="KW-0067">ATP-binding</keyword>
<dbReference type="SMART" id="SM00797">
    <property type="entry name" value="AHS2"/>
    <property type="match status" value="1"/>
</dbReference>
<dbReference type="RefSeq" id="WP_133818826.1">
    <property type="nucleotide sequence ID" value="NZ_SNZH01000006.1"/>
</dbReference>
<evidence type="ECO:0000259" key="4">
    <source>
        <dbReference type="SMART" id="SM00797"/>
    </source>
</evidence>
<reference evidence="5 6" key="1">
    <citation type="submission" date="2019-03" db="EMBL/GenBank/DDBJ databases">
        <title>Genomic Encyclopedia of Type Strains, Phase IV (KMG-IV): sequencing the most valuable type-strain genomes for metagenomic binning, comparative biology and taxonomic classification.</title>
        <authorList>
            <person name="Goeker M."/>
        </authorList>
    </citation>
    <scope>NUCLEOTIDE SEQUENCE [LARGE SCALE GENOMIC DNA]</scope>
    <source>
        <strain evidence="5 6">DSM 21667</strain>
    </source>
</reference>
<dbReference type="Pfam" id="PF02626">
    <property type="entry name" value="CT_A_B"/>
    <property type="match status" value="1"/>
</dbReference>
<evidence type="ECO:0000256" key="1">
    <source>
        <dbReference type="ARBA" id="ARBA00022741"/>
    </source>
</evidence>
<dbReference type="GO" id="GO:0016787">
    <property type="term" value="F:hydrolase activity"/>
    <property type="evidence" value="ECO:0007669"/>
    <property type="project" value="UniProtKB-KW"/>
</dbReference>
<gene>
    <name evidence="5" type="ORF">DFR29_106235</name>
</gene>
<dbReference type="SUPFAM" id="SSF50891">
    <property type="entry name" value="Cyclophilin-like"/>
    <property type="match status" value="1"/>
</dbReference>
<sequence length="324" mass="34602">MIEVLRAGLLTTIQDRGRYGQAALGIGQAGPMDRIAARLANWLVGNGDDAALLEISLLGPRLRFAQDSCIALCGAQAEASIDGVPLFGWRPWPIARGATLDCGVLRRGARVYLAVAGGIAAEAVLGSCSTDINAGIGPLDGKAVNAGTHLAIQAGGLRLRQPPRWSLSPLPWFDHAGTRRLRLLPGRHYGELDTASRAALAQQRFRVASESNRVGVRLLGPGLGLGRPLELVSAAVTGGTLQLPPGGQPILLGAEHPTTGGYPRIAHLIDVDQPHLAQRRPGDAIEFELVDADRAEQLRQRRERALARVHETLQQRLHEIRCDA</sequence>
<dbReference type="PANTHER" id="PTHR43309:SF3">
    <property type="entry name" value="5-OXOPROLINASE SUBUNIT C"/>
    <property type="match status" value="1"/>
</dbReference>
<keyword evidence="6" id="KW-1185">Reference proteome</keyword>
<feature type="domain" description="Carboxyltransferase" evidence="4">
    <location>
        <begin position="23"/>
        <end position="305"/>
    </location>
</feature>
<dbReference type="NCBIfam" id="TIGR00724">
    <property type="entry name" value="urea_amlyse_rel"/>
    <property type="match status" value="1"/>
</dbReference>